<keyword evidence="6 13" id="KW-0479">Metal-binding</keyword>
<evidence type="ECO:0000256" key="9">
    <source>
        <dbReference type="ARBA" id="ARBA00032005"/>
    </source>
</evidence>
<sequence length="159" mass="17287">MKTIDINIKIGVCQPDELPIEEQKLIEQAIEATKNSYSPYSHFSVGAALLLNNGEVVMGANQENAAFPSGLCAERSAIFAAQSTRPDQPIQTLAIAARNGGGLTPQPIVPCGACRQVILEIEDRYKQPVRILLYGTEAVYVVRSVKDLLPLQFVSDSMK</sequence>
<protein>
    <recommendedName>
        <fullName evidence="5 14">Cytidine deaminase</fullName>
        <ecNumber evidence="4 14">3.5.4.5</ecNumber>
    </recommendedName>
    <alternativeName>
        <fullName evidence="9 14">Cytidine aminohydrolase</fullName>
    </alternativeName>
</protein>
<feature type="domain" description="CMP/dCMP-type deaminase" evidence="15">
    <location>
        <begin position="20"/>
        <end position="156"/>
    </location>
</feature>
<feature type="binding site" evidence="13">
    <location>
        <position position="72"/>
    </location>
    <ligand>
        <name>Zn(2+)</name>
        <dbReference type="ChEBI" id="CHEBI:29105"/>
        <note>catalytic</note>
    </ligand>
</feature>
<dbReference type="RefSeq" id="WP_036884340.1">
    <property type="nucleotide sequence ID" value="NZ_JRNR01000102.1"/>
</dbReference>
<evidence type="ECO:0000256" key="3">
    <source>
        <dbReference type="ARBA" id="ARBA00006576"/>
    </source>
</evidence>
<evidence type="ECO:0000259" key="15">
    <source>
        <dbReference type="PROSITE" id="PS51747"/>
    </source>
</evidence>
<dbReference type="InterPro" id="IPR016193">
    <property type="entry name" value="Cytidine_deaminase-like"/>
</dbReference>
<dbReference type="EMBL" id="JRNR01000102">
    <property type="protein sequence ID" value="KGF48039.1"/>
    <property type="molecule type" value="Genomic_DNA"/>
</dbReference>
<comment type="catalytic activity">
    <reaction evidence="11 14">
        <text>cytidine + H2O + H(+) = uridine + NH4(+)</text>
        <dbReference type="Rhea" id="RHEA:16069"/>
        <dbReference type="ChEBI" id="CHEBI:15377"/>
        <dbReference type="ChEBI" id="CHEBI:15378"/>
        <dbReference type="ChEBI" id="CHEBI:16704"/>
        <dbReference type="ChEBI" id="CHEBI:17562"/>
        <dbReference type="ChEBI" id="CHEBI:28938"/>
        <dbReference type="EC" id="3.5.4.5"/>
    </reaction>
</comment>
<dbReference type="PROSITE" id="PS51747">
    <property type="entry name" value="CYT_DCMP_DEAMINASES_2"/>
    <property type="match status" value="1"/>
</dbReference>
<dbReference type="CDD" id="cd01283">
    <property type="entry name" value="cytidine_deaminase"/>
    <property type="match status" value="1"/>
</dbReference>
<dbReference type="AlphaFoldDB" id="A0A096CRS5"/>
<dbReference type="GO" id="GO:0004126">
    <property type="term" value="F:cytidine deaminase activity"/>
    <property type="evidence" value="ECO:0007669"/>
    <property type="project" value="UniProtKB-UniRule"/>
</dbReference>
<evidence type="ECO:0000256" key="14">
    <source>
        <dbReference type="RuleBase" id="RU364006"/>
    </source>
</evidence>
<evidence type="ECO:0000313" key="16">
    <source>
        <dbReference type="EMBL" id="KGF48039.1"/>
    </source>
</evidence>
<dbReference type="NCBIfam" id="NF004064">
    <property type="entry name" value="PRK05578.1"/>
    <property type="match status" value="1"/>
</dbReference>
<dbReference type="SUPFAM" id="SSF53927">
    <property type="entry name" value="Cytidine deaminase-like"/>
    <property type="match status" value="1"/>
</dbReference>
<evidence type="ECO:0000256" key="2">
    <source>
        <dbReference type="ARBA" id="ARBA00003949"/>
    </source>
</evidence>
<dbReference type="GO" id="GO:0008270">
    <property type="term" value="F:zinc ion binding"/>
    <property type="evidence" value="ECO:0007669"/>
    <property type="project" value="UniProtKB-UniRule"/>
</dbReference>
<dbReference type="InterPro" id="IPR002125">
    <property type="entry name" value="CMP_dCMP_dom"/>
</dbReference>
<dbReference type="Pfam" id="PF00383">
    <property type="entry name" value="dCMP_cyt_deam_1"/>
    <property type="match status" value="1"/>
</dbReference>
<accession>A0A096CRS5</accession>
<dbReference type="Proteomes" id="UP000029538">
    <property type="component" value="Unassembled WGS sequence"/>
</dbReference>
<dbReference type="PANTHER" id="PTHR11644:SF2">
    <property type="entry name" value="CYTIDINE DEAMINASE"/>
    <property type="match status" value="1"/>
</dbReference>
<dbReference type="PROSITE" id="PS00903">
    <property type="entry name" value="CYT_DCMP_DEAMINASES_1"/>
    <property type="match status" value="1"/>
</dbReference>
<dbReference type="Gene3D" id="3.40.140.10">
    <property type="entry name" value="Cytidine Deaminase, domain 2"/>
    <property type="match status" value="1"/>
</dbReference>
<keyword evidence="8 13" id="KW-0862">Zinc</keyword>
<dbReference type="GO" id="GO:0042802">
    <property type="term" value="F:identical protein binding"/>
    <property type="evidence" value="ECO:0007669"/>
    <property type="project" value="UniProtKB-ARBA"/>
</dbReference>
<comment type="catalytic activity">
    <reaction evidence="10 14">
        <text>2'-deoxycytidine + H2O + H(+) = 2'-deoxyuridine + NH4(+)</text>
        <dbReference type="Rhea" id="RHEA:13433"/>
        <dbReference type="ChEBI" id="CHEBI:15377"/>
        <dbReference type="ChEBI" id="CHEBI:15378"/>
        <dbReference type="ChEBI" id="CHEBI:15698"/>
        <dbReference type="ChEBI" id="CHEBI:16450"/>
        <dbReference type="ChEBI" id="CHEBI:28938"/>
        <dbReference type="EC" id="3.5.4.5"/>
    </reaction>
</comment>
<feature type="binding site" evidence="13">
    <location>
        <position position="111"/>
    </location>
    <ligand>
        <name>Zn(2+)</name>
        <dbReference type="ChEBI" id="CHEBI:29105"/>
        <note>catalytic</note>
    </ligand>
</feature>
<dbReference type="GO" id="GO:0055086">
    <property type="term" value="P:nucleobase-containing small molecule metabolic process"/>
    <property type="evidence" value="ECO:0007669"/>
    <property type="project" value="UniProtKB-ARBA"/>
</dbReference>
<dbReference type="InterPro" id="IPR050202">
    <property type="entry name" value="Cyt/Deoxycyt_deaminase"/>
</dbReference>
<comment type="caution">
    <text evidence="16">The sequence shown here is derived from an EMBL/GenBank/DDBJ whole genome shotgun (WGS) entry which is preliminary data.</text>
</comment>
<dbReference type="GO" id="GO:0072527">
    <property type="term" value="P:pyrimidine-containing compound metabolic process"/>
    <property type="evidence" value="ECO:0007669"/>
    <property type="project" value="UniProtKB-ARBA"/>
</dbReference>
<feature type="binding site" evidence="13">
    <location>
        <position position="114"/>
    </location>
    <ligand>
        <name>Zn(2+)</name>
        <dbReference type="ChEBI" id="CHEBI:29105"/>
        <note>catalytic</note>
    </ligand>
</feature>
<evidence type="ECO:0000256" key="12">
    <source>
        <dbReference type="PIRSR" id="PIRSR606262-1"/>
    </source>
</evidence>
<evidence type="ECO:0000256" key="8">
    <source>
        <dbReference type="ARBA" id="ARBA00022833"/>
    </source>
</evidence>
<evidence type="ECO:0000256" key="5">
    <source>
        <dbReference type="ARBA" id="ARBA00018266"/>
    </source>
</evidence>
<gene>
    <name evidence="16" type="ORF">HMPREF0654_09650</name>
</gene>
<evidence type="ECO:0000256" key="1">
    <source>
        <dbReference type="ARBA" id="ARBA00001947"/>
    </source>
</evidence>
<evidence type="ECO:0000256" key="13">
    <source>
        <dbReference type="PIRSR" id="PIRSR606262-3"/>
    </source>
</evidence>
<dbReference type="InterPro" id="IPR006262">
    <property type="entry name" value="Cyt_deam_tetra"/>
</dbReference>
<evidence type="ECO:0000256" key="4">
    <source>
        <dbReference type="ARBA" id="ARBA00012783"/>
    </source>
</evidence>
<dbReference type="NCBIfam" id="TIGR01354">
    <property type="entry name" value="cyt_deam_tetra"/>
    <property type="match status" value="1"/>
</dbReference>
<reference evidence="16 17" key="1">
    <citation type="submission" date="2014-07" db="EMBL/GenBank/DDBJ databases">
        <authorList>
            <person name="McCorrison J."/>
            <person name="Sanka R."/>
            <person name="Torralba M."/>
            <person name="Gillis M."/>
            <person name="Haft D.H."/>
            <person name="Methe B."/>
            <person name="Sutton G."/>
            <person name="Nelson K.E."/>
        </authorList>
    </citation>
    <scope>NUCLEOTIDE SEQUENCE [LARGE SCALE GENOMIC DNA]</scope>
    <source>
        <strain evidence="16 17">DNF00882</strain>
    </source>
</reference>
<dbReference type="EC" id="3.5.4.5" evidence="4 14"/>
<dbReference type="PANTHER" id="PTHR11644">
    <property type="entry name" value="CYTIDINE DEAMINASE"/>
    <property type="match status" value="1"/>
</dbReference>
<evidence type="ECO:0000256" key="7">
    <source>
        <dbReference type="ARBA" id="ARBA00022801"/>
    </source>
</evidence>
<dbReference type="GO" id="GO:0005829">
    <property type="term" value="C:cytosol"/>
    <property type="evidence" value="ECO:0007669"/>
    <property type="project" value="TreeGrafter"/>
</dbReference>
<comment type="similarity">
    <text evidence="3 14">Belongs to the cytidine and deoxycytidylate deaminase family.</text>
</comment>
<keyword evidence="7 14" id="KW-0378">Hydrolase</keyword>
<name>A0A096CRS5_9BACT</name>
<feature type="active site" description="Proton donor" evidence="12">
    <location>
        <position position="74"/>
    </location>
</feature>
<evidence type="ECO:0000256" key="11">
    <source>
        <dbReference type="ARBA" id="ARBA00049558"/>
    </source>
</evidence>
<evidence type="ECO:0000256" key="6">
    <source>
        <dbReference type="ARBA" id="ARBA00022723"/>
    </source>
</evidence>
<organism evidence="16 17">
    <name type="scientific">Prevotella disiens DNF00882</name>
    <dbReference type="NCBI Taxonomy" id="1401075"/>
    <lineage>
        <taxon>Bacteria</taxon>
        <taxon>Pseudomonadati</taxon>
        <taxon>Bacteroidota</taxon>
        <taxon>Bacteroidia</taxon>
        <taxon>Bacteroidales</taxon>
        <taxon>Prevotellaceae</taxon>
        <taxon>Prevotella</taxon>
    </lineage>
</organism>
<dbReference type="InterPro" id="IPR016192">
    <property type="entry name" value="APOBEC/CMP_deaminase_Zn-bd"/>
</dbReference>
<comment type="function">
    <text evidence="2 14">This enzyme scavenges exogenous and endogenous cytidine and 2'-deoxycytidine for UMP synthesis.</text>
</comment>
<comment type="cofactor">
    <cofactor evidence="1 13 14">
        <name>Zn(2+)</name>
        <dbReference type="ChEBI" id="CHEBI:29105"/>
    </cofactor>
</comment>
<proteinExistence type="inferred from homology"/>
<evidence type="ECO:0000313" key="17">
    <source>
        <dbReference type="Proteomes" id="UP000029538"/>
    </source>
</evidence>
<evidence type="ECO:0000256" key="10">
    <source>
        <dbReference type="ARBA" id="ARBA00049252"/>
    </source>
</evidence>